<dbReference type="PANTHER" id="PTHR43552:SF2">
    <property type="entry name" value="DIAMINOBUTYRATE--2-OXOGLUTARATE TRANSAMINASE"/>
    <property type="match status" value="1"/>
</dbReference>
<dbReference type="EC" id="2.6.1.76" evidence="5 12"/>
<evidence type="ECO:0000256" key="12">
    <source>
        <dbReference type="RuleBase" id="RU365034"/>
    </source>
</evidence>
<evidence type="ECO:0000256" key="7">
    <source>
        <dbReference type="ARBA" id="ARBA00022576"/>
    </source>
</evidence>
<dbReference type="NCBIfam" id="TIGR00709">
    <property type="entry name" value="dat"/>
    <property type="match status" value="1"/>
</dbReference>
<dbReference type="Gene3D" id="3.40.640.10">
    <property type="entry name" value="Type I PLP-dependent aspartate aminotransferase-like (Major domain)"/>
    <property type="match status" value="1"/>
</dbReference>
<dbReference type="GO" id="GO:0047307">
    <property type="term" value="F:diaminobutyrate-pyruvate transaminase activity"/>
    <property type="evidence" value="ECO:0007669"/>
    <property type="project" value="InterPro"/>
</dbReference>
<dbReference type="InterPro" id="IPR012773">
    <property type="entry name" value="Ectoine_EctB"/>
</dbReference>
<comment type="function">
    <text evidence="2 12">Catalyzes reversively the conversion of L-aspartate beta-semialdehyde (ASA) to L-2,4-diaminobutyrate (DABA) by transamination with L-glutamate.</text>
</comment>
<dbReference type="InterPro" id="IPR005814">
    <property type="entry name" value="Aminotrans_3"/>
</dbReference>
<organism evidence="13 14">
    <name type="scientific">Neobittarella massiliensis</name>
    <name type="common">ex Bilen et al. 2018</name>
    <dbReference type="NCBI Taxonomy" id="2041842"/>
    <lineage>
        <taxon>Bacteria</taxon>
        <taxon>Bacillati</taxon>
        <taxon>Bacillota</taxon>
        <taxon>Clostridia</taxon>
        <taxon>Eubacteriales</taxon>
        <taxon>Oscillospiraceae</taxon>
        <taxon>Neobittarella (ex Bilen et al. 2018)</taxon>
    </lineage>
</organism>
<dbReference type="Proteomes" id="UP000597668">
    <property type="component" value="Unassembled WGS sequence"/>
</dbReference>
<evidence type="ECO:0000256" key="3">
    <source>
        <dbReference type="ARBA" id="ARBA00004946"/>
    </source>
</evidence>
<evidence type="ECO:0000256" key="11">
    <source>
        <dbReference type="RuleBase" id="RU003560"/>
    </source>
</evidence>
<dbReference type="UniPathway" id="UPA00067">
    <property type="reaction ID" value="UER00121"/>
</dbReference>
<dbReference type="PIRSF" id="PIRSF000521">
    <property type="entry name" value="Transaminase_4ab_Lys_Orn"/>
    <property type="match status" value="1"/>
</dbReference>
<reference evidence="13" key="1">
    <citation type="submission" date="2020-08" db="EMBL/GenBank/DDBJ databases">
        <authorList>
            <person name="Liu C."/>
            <person name="Sun Q."/>
        </authorList>
    </citation>
    <scope>NUCLEOTIDE SEQUENCE</scope>
    <source>
        <strain evidence="13">NSJ-65</strain>
    </source>
</reference>
<dbReference type="InterPro" id="IPR004637">
    <property type="entry name" value="Dat"/>
</dbReference>
<gene>
    <name evidence="13" type="primary">ectB</name>
    <name evidence="13" type="ORF">H8K20_12345</name>
</gene>
<dbReference type="RefSeq" id="WP_186488627.1">
    <property type="nucleotide sequence ID" value="NZ_JACOGI010000003.1"/>
</dbReference>
<dbReference type="Gene3D" id="3.90.1150.10">
    <property type="entry name" value="Aspartate Aminotransferase, domain 1"/>
    <property type="match status" value="1"/>
</dbReference>
<evidence type="ECO:0000256" key="9">
    <source>
        <dbReference type="ARBA" id="ARBA00022898"/>
    </source>
</evidence>
<proteinExistence type="inferred from homology"/>
<dbReference type="CDD" id="cd00610">
    <property type="entry name" value="OAT_like"/>
    <property type="match status" value="1"/>
</dbReference>
<comment type="pathway">
    <text evidence="3 12">Amine and polyamine biosynthesis; ectoine biosynthesis; L-ectoine from L-aspartate 4-semialdehyde: step 1/3.</text>
</comment>
<evidence type="ECO:0000313" key="13">
    <source>
        <dbReference type="EMBL" id="MBC3517179.1"/>
    </source>
</evidence>
<comment type="caution">
    <text evidence="13">The sequence shown here is derived from an EMBL/GenBank/DDBJ whole genome shotgun (WGS) entry which is preliminary data.</text>
</comment>
<comment type="catalytic activity">
    <reaction evidence="10 12">
        <text>L-2,4-diaminobutanoate + 2-oxoglutarate = L-aspartate 4-semialdehyde + L-glutamate</text>
        <dbReference type="Rhea" id="RHEA:11160"/>
        <dbReference type="ChEBI" id="CHEBI:16810"/>
        <dbReference type="ChEBI" id="CHEBI:29985"/>
        <dbReference type="ChEBI" id="CHEBI:58761"/>
        <dbReference type="ChEBI" id="CHEBI:537519"/>
        <dbReference type="EC" id="2.6.1.76"/>
    </reaction>
</comment>
<keyword evidence="9 11" id="KW-0663">Pyridoxal phosphate</keyword>
<dbReference type="InterPro" id="IPR015422">
    <property type="entry name" value="PyrdxlP-dep_Trfase_small"/>
</dbReference>
<evidence type="ECO:0000256" key="6">
    <source>
        <dbReference type="ARBA" id="ARBA00014798"/>
    </source>
</evidence>
<evidence type="ECO:0000256" key="5">
    <source>
        <dbReference type="ARBA" id="ARBA00013155"/>
    </source>
</evidence>
<evidence type="ECO:0000256" key="8">
    <source>
        <dbReference type="ARBA" id="ARBA00022679"/>
    </source>
</evidence>
<dbReference type="PANTHER" id="PTHR43552">
    <property type="entry name" value="DIAMINOBUTYRATE--2-OXOGLUTARATE AMINOTRANSFERASE"/>
    <property type="match status" value="1"/>
</dbReference>
<dbReference type="InterPro" id="IPR049704">
    <property type="entry name" value="Aminotrans_3_PPA_site"/>
</dbReference>
<comment type="cofactor">
    <cofactor evidence="1 12">
        <name>pyridoxal 5'-phosphate</name>
        <dbReference type="ChEBI" id="CHEBI:597326"/>
    </cofactor>
</comment>
<sequence>MNVFEQYESEVRSYCRNYPTVFEYAKDDILTDENGRRYIDFFCGAGAVNYGHNNDYIKEKLIRYLQEDKILHSLDMYATAKRSFIEYFEEAILAPRGLDYKLQFVGPTGTNAVEAALKLARKYTGRSGIFALMGAFHGMTMGSLSLTTDADSRTGAGVALHDVTHIPAPYMFPALDTIEYIETILCDDHSGIAKPAAIVIETVQADGGVYPLDIKWLQRLRALCDKYEILLVVDDVQVGCGRTGTFFSFERAGIVPDIVTLSKSIGGYGLPFAMVMLKPQLDVWAPGEHTGTFRGNQLAFVSAKAGLEYMLEHDIEAETLRKGAIVDQYLHREILPLDERLQVRGIGLMWGIDFARIPGASKEMITACFERGLVIERAGRGNDVLKIMPPLIISDDNLQKGLEIVKEALQAVLAAHPAQ</sequence>
<keyword evidence="8 12" id="KW-0808">Transferase</keyword>
<keyword evidence="7 12" id="KW-0032">Aminotransferase</keyword>
<dbReference type="GO" id="GO:0045303">
    <property type="term" value="F:diaminobutyrate-2-oxoglutarate transaminase activity"/>
    <property type="evidence" value="ECO:0007669"/>
    <property type="project" value="UniProtKB-EC"/>
</dbReference>
<dbReference type="SUPFAM" id="SSF53383">
    <property type="entry name" value="PLP-dependent transferases"/>
    <property type="match status" value="1"/>
</dbReference>
<evidence type="ECO:0000256" key="2">
    <source>
        <dbReference type="ARBA" id="ARBA00002189"/>
    </source>
</evidence>
<dbReference type="EMBL" id="JACOGI010000003">
    <property type="protein sequence ID" value="MBC3517179.1"/>
    <property type="molecule type" value="Genomic_DNA"/>
</dbReference>
<dbReference type="GO" id="GO:0019491">
    <property type="term" value="P:ectoine biosynthetic process"/>
    <property type="evidence" value="ECO:0007669"/>
    <property type="project" value="UniProtKB-UniPathway"/>
</dbReference>
<name>A0A8J6IP09_9FIRM</name>
<evidence type="ECO:0000256" key="4">
    <source>
        <dbReference type="ARBA" id="ARBA00008954"/>
    </source>
</evidence>
<dbReference type="NCBIfam" id="TIGR02407">
    <property type="entry name" value="ectoine_ectB"/>
    <property type="match status" value="1"/>
</dbReference>
<dbReference type="GO" id="GO:0030170">
    <property type="term" value="F:pyridoxal phosphate binding"/>
    <property type="evidence" value="ECO:0007669"/>
    <property type="project" value="InterPro"/>
</dbReference>
<keyword evidence="14" id="KW-1185">Reference proteome</keyword>
<protein>
    <recommendedName>
        <fullName evidence="6 12">Diaminobutyrate--2-oxoglutarate transaminase</fullName>
        <ecNumber evidence="5 12">2.6.1.76</ecNumber>
    </recommendedName>
    <alternativeName>
        <fullName evidence="12">DABA aminotransferase</fullName>
    </alternativeName>
</protein>
<accession>A0A8J6IP09</accession>
<dbReference type="NCBIfam" id="NF006733">
    <property type="entry name" value="PRK09264.1"/>
    <property type="match status" value="1"/>
</dbReference>
<dbReference type="InterPro" id="IPR015424">
    <property type="entry name" value="PyrdxlP-dep_Trfase"/>
</dbReference>
<dbReference type="PROSITE" id="PS00600">
    <property type="entry name" value="AA_TRANSFER_CLASS_3"/>
    <property type="match status" value="1"/>
</dbReference>
<evidence type="ECO:0000256" key="10">
    <source>
        <dbReference type="ARBA" id="ARBA00049111"/>
    </source>
</evidence>
<dbReference type="AlphaFoldDB" id="A0A8J6IP09"/>
<comment type="similarity">
    <text evidence="4 11">Belongs to the class-III pyridoxal-phosphate-dependent aminotransferase family.</text>
</comment>
<dbReference type="InterPro" id="IPR015421">
    <property type="entry name" value="PyrdxlP-dep_Trfase_major"/>
</dbReference>
<evidence type="ECO:0000256" key="1">
    <source>
        <dbReference type="ARBA" id="ARBA00001933"/>
    </source>
</evidence>
<evidence type="ECO:0000313" key="14">
    <source>
        <dbReference type="Proteomes" id="UP000597668"/>
    </source>
</evidence>
<dbReference type="Pfam" id="PF00202">
    <property type="entry name" value="Aminotran_3"/>
    <property type="match status" value="1"/>
</dbReference>